<dbReference type="PANTHER" id="PTHR43833">
    <property type="entry name" value="POTASSIUM CHANNEL PROTEIN 2-RELATED-RELATED"/>
    <property type="match status" value="1"/>
</dbReference>
<feature type="domain" description="RCK C-terminal" evidence="3">
    <location>
        <begin position="246"/>
        <end position="331"/>
    </location>
</feature>
<sequence>MKWWAKRIGLSIIGFIAIVASFTLIYQWGMFYFEGQERNIYQSLQKVIEILTTAGFGGDAEHWTTLGMNLIVVSMNLTAVLLIFIGLPLVVIPMFKRALEGKVARSSDLTDHVIICSHSPADEILTQELKNSDIPYLFIERNLETVEKLLDMGHEAIVGDPEKVETLKAANADKARALVADVGDSTNPTIILSAKKVNPRIRVISMTRLEKEERYHMLAGADYVVKSRKVLGESLANRALSSVAEKFNESIELKTKLKPAELLVEEESPIIGKKLREIEQFNTRKTTVIGIWTGGKFIASPEPDTEIKENAIILVLTETLYFENLEVRPISSYHGKLNKVIVCGYGTVGPSTVKTLKKAGLDVQTIDLNPGENIDIVGDVTNLDTIKKADLKNARSVILTLNDDTAAVYATLIIKHEAPEVEIIARANSPETIWKLYNAGADFVLSLPTVAGEILASVIIKDRTILTPKTKLEFARIPIKKHSGKTMAELDIRNKTGATIIAVERENKLLTKINAEFAIKNGDTMIAVGNKRNIKKIKQLFK</sequence>
<dbReference type="InterPro" id="IPR006037">
    <property type="entry name" value="RCK_C"/>
</dbReference>
<feature type="domain" description="RCK C-terminal" evidence="3">
    <location>
        <begin position="460"/>
        <end position="542"/>
    </location>
</feature>
<reference evidence="4 5" key="1">
    <citation type="submission" date="2016-12" db="EMBL/GenBank/DDBJ databases">
        <title>Discovery of methanogenic haloarchaea.</title>
        <authorList>
            <person name="Sorokin D.Y."/>
            <person name="Makarova K.S."/>
            <person name="Abbas B."/>
            <person name="Ferrer M."/>
            <person name="Golyshin P.N."/>
        </authorList>
    </citation>
    <scope>NUCLEOTIDE SEQUENCE [LARGE SCALE GENOMIC DNA]</scope>
    <source>
        <strain evidence="4">AMET1</strain>
    </source>
</reference>
<dbReference type="InterPro" id="IPR003148">
    <property type="entry name" value="RCK_N"/>
</dbReference>
<gene>
    <name evidence="4" type="ORF">AMET1_1408</name>
</gene>
<dbReference type="SUPFAM" id="SSF51735">
    <property type="entry name" value="NAD(P)-binding Rossmann-fold domains"/>
    <property type="match status" value="2"/>
</dbReference>
<dbReference type="Gene3D" id="3.40.50.720">
    <property type="entry name" value="NAD(P)-binding Rossmann-like Domain"/>
    <property type="match status" value="2"/>
</dbReference>
<organism evidence="4 5">
    <name type="scientific">Methanonatronarchaeum thermophilum</name>
    <dbReference type="NCBI Taxonomy" id="1927129"/>
    <lineage>
        <taxon>Archaea</taxon>
        <taxon>Methanobacteriati</taxon>
        <taxon>Methanobacteriota</taxon>
        <taxon>Methanonatronarchaeia</taxon>
        <taxon>Methanonatronarchaeales</taxon>
        <taxon>Methanonatronarchaeaceae</taxon>
        <taxon>Methanonatronarchaeum</taxon>
    </lineage>
</organism>
<dbReference type="GO" id="GO:0008324">
    <property type="term" value="F:monoatomic cation transmembrane transporter activity"/>
    <property type="evidence" value="ECO:0007669"/>
    <property type="project" value="InterPro"/>
</dbReference>
<keyword evidence="1" id="KW-0472">Membrane</keyword>
<dbReference type="PROSITE" id="PS51202">
    <property type="entry name" value="RCK_C"/>
    <property type="match status" value="2"/>
</dbReference>
<dbReference type="Proteomes" id="UP000195137">
    <property type="component" value="Unassembled WGS sequence"/>
</dbReference>
<feature type="domain" description="RCK N-terminal" evidence="2">
    <location>
        <begin position="110"/>
        <end position="225"/>
    </location>
</feature>
<name>A0A1Y3GAK7_9EURY</name>
<dbReference type="InterPro" id="IPR036721">
    <property type="entry name" value="RCK_C_sf"/>
</dbReference>
<dbReference type="SUPFAM" id="SSF81324">
    <property type="entry name" value="Voltage-gated potassium channels"/>
    <property type="match status" value="1"/>
</dbReference>
<feature type="domain" description="RCK N-terminal" evidence="2">
    <location>
        <begin position="337"/>
        <end position="445"/>
    </location>
</feature>
<accession>A0A1Y3GAK7</accession>
<dbReference type="AlphaFoldDB" id="A0A1Y3GAK7"/>
<evidence type="ECO:0000259" key="2">
    <source>
        <dbReference type="PROSITE" id="PS51201"/>
    </source>
</evidence>
<evidence type="ECO:0000259" key="3">
    <source>
        <dbReference type="PROSITE" id="PS51202"/>
    </source>
</evidence>
<evidence type="ECO:0000313" key="4">
    <source>
        <dbReference type="EMBL" id="OUJ18491.1"/>
    </source>
</evidence>
<dbReference type="SUPFAM" id="SSF116726">
    <property type="entry name" value="TrkA C-terminal domain-like"/>
    <property type="match status" value="2"/>
</dbReference>
<keyword evidence="5" id="KW-1185">Reference proteome</keyword>
<proteinExistence type="predicted"/>
<dbReference type="RefSeq" id="WP_086637759.1">
    <property type="nucleotide sequence ID" value="NZ_MRZU01000004.1"/>
</dbReference>
<dbReference type="EMBL" id="MRZU01000004">
    <property type="protein sequence ID" value="OUJ18491.1"/>
    <property type="molecule type" value="Genomic_DNA"/>
</dbReference>
<keyword evidence="1" id="KW-0812">Transmembrane</keyword>
<dbReference type="Pfam" id="PF02254">
    <property type="entry name" value="TrkA_N"/>
    <property type="match status" value="2"/>
</dbReference>
<dbReference type="InterPro" id="IPR050721">
    <property type="entry name" value="Trk_Ktr_HKT_K-transport"/>
</dbReference>
<dbReference type="Pfam" id="PF02080">
    <property type="entry name" value="TrkA_C"/>
    <property type="match status" value="2"/>
</dbReference>
<evidence type="ECO:0000313" key="5">
    <source>
        <dbReference type="Proteomes" id="UP000195137"/>
    </source>
</evidence>
<dbReference type="InterPro" id="IPR036291">
    <property type="entry name" value="NAD(P)-bd_dom_sf"/>
</dbReference>
<evidence type="ECO:0000256" key="1">
    <source>
        <dbReference type="SAM" id="Phobius"/>
    </source>
</evidence>
<protein>
    <submittedName>
        <fullName evidence="4">K(+) transport system NAD-binding component fused to Ion channel</fullName>
    </submittedName>
</protein>
<dbReference type="OrthoDB" id="43518at2157"/>
<feature type="transmembrane region" description="Helical" evidence="1">
    <location>
        <begin position="12"/>
        <end position="33"/>
    </location>
</feature>
<keyword evidence="1" id="KW-1133">Transmembrane helix</keyword>
<dbReference type="PROSITE" id="PS51201">
    <property type="entry name" value="RCK_N"/>
    <property type="match status" value="2"/>
</dbReference>
<dbReference type="Gene3D" id="3.30.70.1450">
    <property type="entry name" value="Regulator of K+ conductance, C-terminal domain"/>
    <property type="match status" value="2"/>
</dbReference>
<dbReference type="PANTHER" id="PTHR43833:SF9">
    <property type="entry name" value="POTASSIUM CHANNEL PROTEIN YUGO-RELATED"/>
    <property type="match status" value="1"/>
</dbReference>
<dbReference type="GO" id="GO:0006813">
    <property type="term" value="P:potassium ion transport"/>
    <property type="evidence" value="ECO:0007669"/>
    <property type="project" value="InterPro"/>
</dbReference>
<comment type="caution">
    <text evidence="4">The sequence shown here is derived from an EMBL/GenBank/DDBJ whole genome shotgun (WGS) entry which is preliminary data.</text>
</comment>
<feature type="transmembrane region" description="Helical" evidence="1">
    <location>
        <begin position="70"/>
        <end position="95"/>
    </location>
</feature>